<organism evidence="2 3">
    <name type="scientific">Rhodosorus marinus</name>
    <dbReference type="NCBI Taxonomy" id="101924"/>
    <lineage>
        <taxon>Eukaryota</taxon>
        <taxon>Rhodophyta</taxon>
        <taxon>Stylonematophyceae</taxon>
        <taxon>Stylonematales</taxon>
        <taxon>Stylonemataceae</taxon>
        <taxon>Rhodosorus</taxon>
    </lineage>
</organism>
<proteinExistence type="predicted"/>
<dbReference type="AlphaFoldDB" id="A0AAV8V0J0"/>
<keyword evidence="3" id="KW-1185">Reference proteome</keyword>
<comment type="caution">
    <text evidence="2">The sequence shown here is derived from an EMBL/GenBank/DDBJ whole genome shotgun (WGS) entry which is preliminary data.</text>
</comment>
<reference evidence="2 3" key="1">
    <citation type="journal article" date="2023" name="Nat. Commun.">
        <title>Origin of minicircular mitochondrial genomes in red algae.</title>
        <authorList>
            <person name="Lee Y."/>
            <person name="Cho C.H."/>
            <person name="Lee Y.M."/>
            <person name="Park S.I."/>
            <person name="Yang J.H."/>
            <person name="West J.A."/>
            <person name="Bhattacharya D."/>
            <person name="Yoon H.S."/>
        </authorList>
    </citation>
    <scope>NUCLEOTIDE SEQUENCE [LARGE SCALE GENOMIC DNA]</scope>
    <source>
        <strain evidence="2 3">CCMP1338</strain>
        <tissue evidence="2">Whole cell</tissue>
    </source>
</reference>
<gene>
    <name evidence="2" type="ORF">NDN08_002804</name>
</gene>
<evidence type="ECO:0000256" key="1">
    <source>
        <dbReference type="SAM" id="MobiDB-lite"/>
    </source>
</evidence>
<feature type="region of interest" description="Disordered" evidence="1">
    <location>
        <begin position="1"/>
        <end position="27"/>
    </location>
</feature>
<dbReference type="Proteomes" id="UP001157974">
    <property type="component" value="Unassembled WGS sequence"/>
</dbReference>
<name>A0AAV8V0J0_9RHOD</name>
<feature type="region of interest" description="Disordered" evidence="1">
    <location>
        <begin position="51"/>
        <end position="100"/>
    </location>
</feature>
<feature type="compositionally biased region" description="Basic and acidic residues" evidence="1">
    <location>
        <begin position="78"/>
        <end position="98"/>
    </location>
</feature>
<protein>
    <submittedName>
        <fullName evidence="2">Uncharacterized protein</fullName>
    </submittedName>
</protein>
<sequence>MERPVGVGNDNPTFPGRNFQRRTFYRGQPIDEKRNPLALYYFAGKEEEQRKFVDSDGSGGCAPPGSGSFQHPFGSDSYAERETEVGKYDTPVHYEDRPVSPPLRVNGSSVENFVLETIRDLEIKAEASRLRTLRIRIEDAEEDEVYEAEDTRVDDGHRQGGADSCIRVNDGFVSSSGHFSASGGQQPATNAQVYDIGSDGRIEVDRTQSGTPL</sequence>
<accession>A0AAV8V0J0</accession>
<feature type="compositionally biased region" description="Polar residues" evidence="1">
    <location>
        <begin position="176"/>
        <end position="192"/>
    </location>
</feature>
<evidence type="ECO:0000313" key="3">
    <source>
        <dbReference type="Proteomes" id="UP001157974"/>
    </source>
</evidence>
<feature type="region of interest" description="Disordered" evidence="1">
    <location>
        <begin position="176"/>
        <end position="213"/>
    </location>
</feature>
<dbReference type="EMBL" id="JAMWBK010000003">
    <property type="protein sequence ID" value="KAJ8906311.1"/>
    <property type="molecule type" value="Genomic_DNA"/>
</dbReference>
<evidence type="ECO:0000313" key="2">
    <source>
        <dbReference type="EMBL" id="KAJ8906311.1"/>
    </source>
</evidence>